<feature type="active site" description="Proton acceptor" evidence="1">
    <location>
        <position position="66"/>
    </location>
</feature>
<dbReference type="Pfam" id="PF00908">
    <property type="entry name" value="dTDP_sugar_isom"/>
    <property type="match status" value="1"/>
</dbReference>
<dbReference type="GO" id="GO:0019305">
    <property type="term" value="P:dTDP-rhamnose biosynthetic process"/>
    <property type="evidence" value="ECO:0007669"/>
    <property type="project" value="TreeGrafter"/>
</dbReference>
<feature type="site" description="Participates in a stacking interaction with the thymidine ring of dTDP-4-oxo-6-deoxyglucose" evidence="2">
    <location>
        <position position="142"/>
    </location>
</feature>
<dbReference type="InterPro" id="IPR014710">
    <property type="entry name" value="RmlC-like_jellyroll"/>
</dbReference>
<dbReference type="AlphaFoldDB" id="A0AAN1QM21"/>
<dbReference type="EMBL" id="CP030139">
    <property type="protein sequence ID" value="AZB71585.1"/>
    <property type="molecule type" value="Genomic_DNA"/>
</dbReference>
<proteinExistence type="predicted"/>
<evidence type="ECO:0000313" key="3">
    <source>
        <dbReference type="EMBL" id="AZB71585.1"/>
    </source>
</evidence>
<reference evidence="3 4" key="1">
    <citation type="journal article" date="2018" name="Sci. Rep.">
        <title>Genome Features and Biochemical Characteristics of a Robust, Fast Growing and Naturally Transformable Cyanobacterium Synechococcus elongatus PCC 11801 Isolated from India.</title>
        <authorList>
            <person name="Jaiswal D."/>
            <person name="Sengupta A."/>
            <person name="Sohoni S."/>
            <person name="Sengupta S."/>
            <person name="Phadnavis A.G."/>
            <person name="Pakrasi H.B."/>
            <person name="Wangikar P.P."/>
        </authorList>
    </citation>
    <scope>NUCLEOTIDE SEQUENCE [LARGE SCALE GENOMIC DNA]</scope>
    <source>
        <strain evidence="3 4">PCC 11801</strain>
    </source>
</reference>
<dbReference type="GO" id="GO:0005829">
    <property type="term" value="C:cytosol"/>
    <property type="evidence" value="ECO:0007669"/>
    <property type="project" value="TreeGrafter"/>
</dbReference>
<evidence type="ECO:0000256" key="2">
    <source>
        <dbReference type="PIRSR" id="PIRSR600888-3"/>
    </source>
</evidence>
<dbReference type="PANTHER" id="PTHR21047:SF2">
    <property type="entry name" value="THYMIDINE DIPHOSPHO-4-KETO-RHAMNOSE 3,5-EPIMERASE"/>
    <property type="match status" value="1"/>
</dbReference>
<dbReference type="Gene3D" id="2.60.120.10">
    <property type="entry name" value="Jelly Rolls"/>
    <property type="match status" value="1"/>
</dbReference>
<dbReference type="GO" id="GO:0000271">
    <property type="term" value="P:polysaccharide biosynthetic process"/>
    <property type="evidence" value="ECO:0007669"/>
    <property type="project" value="TreeGrafter"/>
</dbReference>
<evidence type="ECO:0000313" key="4">
    <source>
        <dbReference type="Proteomes" id="UP000267249"/>
    </source>
</evidence>
<evidence type="ECO:0000256" key="1">
    <source>
        <dbReference type="PIRSR" id="PIRSR600888-1"/>
    </source>
</evidence>
<organism evidence="3 4">
    <name type="scientific">Synechococcus elongatus PCC 11801</name>
    <dbReference type="NCBI Taxonomy" id="2219813"/>
    <lineage>
        <taxon>Bacteria</taxon>
        <taxon>Bacillati</taxon>
        <taxon>Cyanobacteriota</taxon>
        <taxon>Cyanophyceae</taxon>
        <taxon>Synechococcales</taxon>
        <taxon>Synechococcaceae</taxon>
        <taxon>Synechococcus</taxon>
    </lineage>
</organism>
<dbReference type="PANTHER" id="PTHR21047">
    <property type="entry name" value="DTDP-6-DEOXY-D-GLUCOSE-3,5 EPIMERASE"/>
    <property type="match status" value="1"/>
</dbReference>
<dbReference type="RefSeq" id="WP_208675013.1">
    <property type="nucleotide sequence ID" value="NZ_CP030139.2"/>
</dbReference>
<dbReference type="Proteomes" id="UP000267249">
    <property type="component" value="Chromosome"/>
</dbReference>
<dbReference type="InterPro" id="IPR000888">
    <property type="entry name" value="RmlC-like"/>
</dbReference>
<feature type="active site" description="Proton donor" evidence="1">
    <location>
        <position position="136"/>
    </location>
</feature>
<dbReference type="GO" id="GO:0008830">
    <property type="term" value="F:dTDP-4-dehydrorhamnose 3,5-epimerase activity"/>
    <property type="evidence" value="ECO:0007669"/>
    <property type="project" value="InterPro"/>
</dbReference>
<protein>
    <submittedName>
        <fullName evidence="3">dTDP-4-dehydrorhamnose 3,5-epimerase family protein</fullName>
    </submittedName>
</protein>
<accession>A0AAN1QM21</accession>
<dbReference type="InterPro" id="IPR011051">
    <property type="entry name" value="RmlC_Cupin_sf"/>
</dbReference>
<name>A0AAN1QM21_SYNEL</name>
<sequence length="179" mass="19695">MLPNQHPTPIAGVLELISQPFRDHRGAFLNAFRAQEPTFAEAWGNRSIAQVNLSRTEAVGAIRGLHLQAAPHSEAKLVRCLRGLVWDVAVDLRPHSATYGLWHAVELCPEQANALLIPEGCAHGFQVLEPSSELLYLHSGAWVPEAETGVRWDDPQLAIAWPLPASELSDRDRSLPLLP</sequence>
<dbReference type="SUPFAM" id="SSF51182">
    <property type="entry name" value="RmlC-like cupins"/>
    <property type="match status" value="1"/>
</dbReference>
<gene>
    <name evidence="3" type="ORF">DOP62_01555</name>
</gene>
<dbReference type="CDD" id="cd00438">
    <property type="entry name" value="cupin_RmlC"/>
    <property type="match status" value="1"/>
</dbReference>